<dbReference type="SMART" id="SM00342">
    <property type="entry name" value="HTH_ARAC"/>
    <property type="match status" value="1"/>
</dbReference>
<evidence type="ECO:0000313" key="5">
    <source>
        <dbReference type="EMBL" id="MCJ2375521.1"/>
    </source>
</evidence>
<gene>
    <name evidence="5" type="ORF">LNL84_01580</name>
</gene>
<keyword evidence="1" id="KW-0805">Transcription regulation</keyword>
<dbReference type="Pfam" id="PF12625">
    <property type="entry name" value="Arabinose_bd"/>
    <property type="match status" value="1"/>
</dbReference>
<dbReference type="Gene3D" id="1.10.10.60">
    <property type="entry name" value="Homeodomain-like"/>
    <property type="match status" value="1"/>
</dbReference>
<evidence type="ECO:0000259" key="4">
    <source>
        <dbReference type="PROSITE" id="PS01124"/>
    </source>
</evidence>
<keyword evidence="6" id="KW-1185">Reference proteome</keyword>
<organism evidence="5 6">
    <name type="scientific">Vibrio gelatinilyticus</name>
    <dbReference type="NCBI Taxonomy" id="2893468"/>
    <lineage>
        <taxon>Bacteria</taxon>
        <taxon>Pseudomonadati</taxon>
        <taxon>Pseudomonadota</taxon>
        <taxon>Gammaproteobacteria</taxon>
        <taxon>Vibrionales</taxon>
        <taxon>Vibrionaceae</taxon>
        <taxon>Vibrio</taxon>
    </lineage>
</organism>
<dbReference type="GO" id="GO:0003700">
    <property type="term" value="F:DNA-binding transcription factor activity"/>
    <property type="evidence" value="ECO:0007669"/>
    <property type="project" value="InterPro"/>
</dbReference>
<dbReference type="Proteomes" id="UP001139488">
    <property type="component" value="Unassembled WGS sequence"/>
</dbReference>
<dbReference type="AlphaFoldDB" id="A0A9X2AUW1"/>
<comment type="caution">
    <text evidence="5">The sequence shown here is derived from an EMBL/GenBank/DDBJ whole genome shotgun (WGS) entry which is preliminary data.</text>
</comment>
<dbReference type="InterPro" id="IPR032687">
    <property type="entry name" value="AraC-type_N"/>
</dbReference>
<keyword evidence="3" id="KW-0804">Transcription</keyword>
<protein>
    <submittedName>
        <fullName evidence="5">AraC family transcriptional regulator</fullName>
    </submittedName>
</protein>
<evidence type="ECO:0000256" key="1">
    <source>
        <dbReference type="ARBA" id="ARBA00023015"/>
    </source>
</evidence>
<dbReference type="InterPro" id="IPR018060">
    <property type="entry name" value="HTH_AraC"/>
</dbReference>
<reference evidence="5" key="1">
    <citation type="submission" date="2021-11" db="EMBL/GenBank/DDBJ databases">
        <title>Vibrio ZSDE26 sp. nov. and Vibrio ZSDZ34 sp. nov., isolated from coastal seawater in Qingdao.</title>
        <authorList>
            <person name="Zhang P."/>
        </authorList>
    </citation>
    <scope>NUCLEOTIDE SEQUENCE</scope>
    <source>
        <strain evidence="5">ZSDZ34</strain>
    </source>
</reference>
<dbReference type="SUPFAM" id="SSF46689">
    <property type="entry name" value="Homeodomain-like"/>
    <property type="match status" value="1"/>
</dbReference>
<sequence length="343" mass="39175">MMDNLSSVLGKLSIAYDYNLDTLKSLSELFKSYQCHTELSREVDALLIARKALTLVELTDIHHSAIESLLKAGHADAGFRLGNRFNIDSFGSFNIVLRSTPSLGHAVELVCHYAPQFEAILQMQYDQPAGRLRLGFDSSTVKHWQYEDALMATWQMLRQLTNQKLIAKKLAVQIPQPIHSELYLEEFGVMATFNAETTFIELADQDWQRKVGRFCAPVQALFESWLQGDNSDIDPWLSDVYKNIYQGLLAGNEEFTLDRLALQQHCSLATMKRRLAAQGKTFTQIKDEVMMVTSYHYLTMSSLPIDHVSNWLGFHNPSNFNRACKRWFGCSPKAFRLHQVEKV</sequence>
<dbReference type="PANTHER" id="PTHR47894:SF4">
    <property type="entry name" value="HTH-TYPE TRANSCRIPTIONAL REGULATOR GADX"/>
    <property type="match status" value="1"/>
</dbReference>
<dbReference type="GO" id="GO:0000976">
    <property type="term" value="F:transcription cis-regulatory region binding"/>
    <property type="evidence" value="ECO:0007669"/>
    <property type="project" value="TreeGrafter"/>
</dbReference>
<keyword evidence="2" id="KW-0238">DNA-binding</keyword>
<evidence type="ECO:0000313" key="6">
    <source>
        <dbReference type="Proteomes" id="UP001139488"/>
    </source>
</evidence>
<dbReference type="EMBL" id="JAJNNZ010000001">
    <property type="protein sequence ID" value="MCJ2375521.1"/>
    <property type="molecule type" value="Genomic_DNA"/>
</dbReference>
<dbReference type="InterPro" id="IPR009057">
    <property type="entry name" value="Homeodomain-like_sf"/>
</dbReference>
<proteinExistence type="predicted"/>
<evidence type="ECO:0000256" key="2">
    <source>
        <dbReference type="ARBA" id="ARBA00023125"/>
    </source>
</evidence>
<feature type="domain" description="HTH araC/xylS-type" evidence="4">
    <location>
        <begin position="238"/>
        <end position="338"/>
    </location>
</feature>
<dbReference type="Pfam" id="PF12833">
    <property type="entry name" value="HTH_18"/>
    <property type="match status" value="1"/>
</dbReference>
<evidence type="ECO:0000256" key="3">
    <source>
        <dbReference type="ARBA" id="ARBA00023163"/>
    </source>
</evidence>
<accession>A0A9X2AUW1</accession>
<dbReference type="PANTHER" id="PTHR47894">
    <property type="entry name" value="HTH-TYPE TRANSCRIPTIONAL REGULATOR GADX"/>
    <property type="match status" value="1"/>
</dbReference>
<dbReference type="GO" id="GO:0005829">
    <property type="term" value="C:cytosol"/>
    <property type="evidence" value="ECO:0007669"/>
    <property type="project" value="TreeGrafter"/>
</dbReference>
<dbReference type="PROSITE" id="PS01124">
    <property type="entry name" value="HTH_ARAC_FAMILY_2"/>
    <property type="match status" value="1"/>
</dbReference>
<name>A0A9X2AUW1_9VIBR</name>
<dbReference type="RefSeq" id="WP_244354629.1">
    <property type="nucleotide sequence ID" value="NZ_JAJNNZ010000001.1"/>
</dbReference>